<dbReference type="EMBL" id="CAADFI010000016">
    <property type="protein sequence ID" value="VFJ91300.1"/>
    <property type="molecule type" value="Genomic_DNA"/>
</dbReference>
<evidence type="ECO:0000313" key="3">
    <source>
        <dbReference type="EMBL" id="VFJ91300.1"/>
    </source>
</evidence>
<dbReference type="AlphaFoldDB" id="A0A450UFG8"/>
<evidence type="ECO:0000256" key="1">
    <source>
        <dbReference type="SAM" id="MobiDB-lite"/>
    </source>
</evidence>
<feature type="region of interest" description="Disordered" evidence="1">
    <location>
        <begin position="58"/>
        <end position="80"/>
    </location>
</feature>
<accession>A0A450UFG8</accession>
<protein>
    <submittedName>
        <fullName evidence="3">Predicted nuclease of the RNAse H fold, HicB family</fullName>
    </submittedName>
</protein>
<proteinExistence type="predicted"/>
<dbReference type="SUPFAM" id="SSF143100">
    <property type="entry name" value="TTHA1013/TTHA0281-like"/>
    <property type="match status" value="1"/>
</dbReference>
<dbReference type="InterPro" id="IPR035069">
    <property type="entry name" value="TTHA1013/TTHA0281-like"/>
</dbReference>
<evidence type="ECO:0000313" key="2">
    <source>
        <dbReference type="EMBL" id="VFJ89756.1"/>
    </source>
</evidence>
<dbReference type="EMBL" id="CAADFJ010000016">
    <property type="protein sequence ID" value="VFJ97820.1"/>
    <property type="molecule type" value="Genomic_DNA"/>
</dbReference>
<name>A0A450UFG8_9GAMM</name>
<evidence type="ECO:0000313" key="4">
    <source>
        <dbReference type="EMBL" id="VFJ97820.1"/>
    </source>
</evidence>
<reference evidence="3" key="1">
    <citation type="submission" date="2019-02" db="EMBL/GenBank/DDBJ databases">
        <authorList>
            <person name="Gruber-Vodicka R. H."/>
            <person name="Seah K. B. B."/>
        </authorList>
    </citation>
    <scope>NUCLEOTIDE SEQUENCE</scope>
    <source>
        <strain evidence="4">BECK_SA2B12</strain>
        <strain evidence="2">BECK_SA2B15</strain>
        <strain evidence="3">BECK_SA2B20</strain>
    </source>
</reference>
<sequence length="80" mass="9003">MRKNDRYLKVVEWSEEDQCYVGQCPGVIGPCCHGDDESSVHSELSRIVDEWIEILEQDNKQSSPIPMAGKHPSELSLTTA</sequence>
<dbReference type="EMBL" id="CAADFG010000017">
    <property type="protein sequence ID" value="VFJ89756.1"/>
    <property type="molecule type" value="Genomic_DNA"/>
</dbReference>
<gene>
    <name evidence="2" type="ORF">BECKH772A_GA0070896_1001717</name>
    <name evidence="3" type="ORF">BECKH772B_GA0070898_1001617</name>
    <name evidence="4" type="ORF">BECKH772C_GA0070978_1001617</name>
</gene>
<organism evidence="3">
    <name type="scientific">Candidatus Kentrum eta</name>
    <dbReference type="NCBI Taxonomy" id="2126337"/>
    <lineage>
        <taxon>Bacteria</taxon>
        <taxon>Pseudomonadati</taxon>
        <taxon>Pseudomonadota</taxon>
        <taxon>Gammaproteobacteria</taxon>
        <taxon>Candidatus Kentrum</taxon>
    </lineage>
</organism>